<feature type="transmembrane region" description="Helical" evidence="11">
    <location>
        <begin position="133"/>
        <end position="151"/>
    </location>
</feature>
<evidence type="ECO:0000256" key="3">
    <source>
        <dbReference type="ARBA" id="ARBA00022475"/>
    </source>
</evidence>
<name>A0A1B6FVX6_9HEMI</name>
<dbReference type="PRINTS" id="PR00237">
    <property type="entry name" value="GPCRRHODOPSN"/>
</dbReference>
<keyword evidence="7 11" id="KW-0472">Membrane</keyword>
<evidence type="ECO:0000256" key="11">
    <source>
        <dbReference type="SAM" id="Phobius"/>
    </source>
</evidence>
<proteinExistence type="inferred from homology"/>
<keyword evidence="8 10" id="KW-0675">Receptor</keyword>
<gene>
    <name evidence="13" type="ORF">g.44540</name>
</gene>
<dbReference type="GO" id="GO:0005886">
    <property type="term" value="C:plasma membrane"/>
    <property type="evidence" value="ECO:0007669"/>
    <property type="project" value="UniProtKB-SubCell"/>
</dbReference>
<dbReference type="Pfam" id="PF00001">
    <property type="entry name" value="7tm_1"/>
    <property type="match status" value="1"/>
</dbReference>
<evidence type="ECO:0000256" key="7">
    <source>
        <dbReference type="ARBA" id="ARBA00023136"/>
    </source>
</evidence>
<feature type="non-terminal residue" evidence="13">
    <location>
        <position position="1"/>
    </location>
</feature>
<organism evidence="13">
    <name type="scientific">Cuerna arida</name>
    <dbReference type="NCBI Taxonomy" id="1464854"/>
    <lineage>
        <taxon>Eukaryota</taxon>
        <taxon>Metazoa</taxon>
        <taxon>Ecdysozoa</taxon>
        <taxon>Arthropoda</taxon>
        <taxon>Hexapoda</taxon>
        <taxon>Insecta</taxon>
        <taxon>Pterygota</taxon>
        <taxon>Neoptera</taxon>
        <taxon>Paraneoptera</taxon>
        <taxon>Hemiptera</taxon>
        <taxon>Auchenorrhyncha</taxon>
        <taxon>Membracoidea</taxon>
        <taxon>Cicadellidae</taxon>
        <taxon>Cicadellinae</taxon>
        <taxon>Proconiini</taxon>
        <taxon>Cuerna</taxon>
    </lineage>
</organism>
<dbReference type="SUPFAM" id="SSF81321">
    <property type="entry name" value="Family A G protein-coupled receptor-like"/>
    <property type="match status" value="1"/>
</dbReference>
<protein>
    <recommendedName>
        <fullName evidence="12">G-protein coupled receptors family 1 profile domain-containing protein</fullName>
    </recommendedName>
</protein>
<keyword evidence="5 11" id="KW-1133">Transmembrane helix</keyword>
<keyword evidence="9 10" id="KW-0807">Transducer</keyword>
<evidence type="ECO:0000256" key="6">
    <source>
        <dbReference type="ARBA" id="ARBA00023040"/>
    </source>
</evidence>
<evidence type="ECO:0000259" key="12">
    <source>
        <dbReference type="PROSITE" id="PS50262"/>
    </source>
</evidence>
<dbReference type="GO" id="GO:0004930">
    <property type="term" value="F:G protein-coupled receptor activity"/>
    <property type="evidence" value="ECO:0007669"/>
    <property type="project" value="UniProtKB-KW"/>
</dbReference>
<sequence length="167" mass="18384">HDTGKVLDSSPYVVALAVLLVFILSPMILCGNSLILTALYRFKRLRTPSNYLIISLASSDLGAGVFLPVGMYMELTSEHGLPSSLCLLPYCFGIFVCSASIIVMAAISVDRFTSLAQPLRYNNLITHNSMERYILMFWLYSGLVSLTPLVYSQCISRVPITTCAFLA</sequence>
<feature type="transmembrane region" description="Helical" evidence="11">
    <location>
        <begin position="87"/>
        <end position="112"/>
    </location>
</feature>
<evidence type="ECO:0000256" key="9">
    <source>
        <dbReference type="ARBA" id="ARBA00023224"/>
    </source>
</evidence>
<evidence type="ECO:0000256" key="1">
    <source>
        <dbReference type="ARBA" id="ARBA00004651"/>
    </source>
</evidence>
<evidence type="ECO:0000313" key="13">
    <source>
        <dbReference type="EMBL" id="JAS54314.1"/>
    </source>
</evidence>
<evidence type="ECO:0000256" key="2">
    <source>
        <dbReference type="ARBA" id="ARBA00010663"/>
    </source>
</evidence>
<dbReference type="InterPro" id="IPR050569">
    <property type="entry name" value="TAAR"/>
</dbReference>
<evidence type="ECO:0000256" key="10">
    <source>
        <dbReference type="RuleBase" id="RU000688"/>
    </source>
</evidence>
<dbReference type="PANTHER" id="PTHR24249">
    <property type="entry name" value="HISTAMINE RECEPTOR-RELATED G-PROTEIN COUPLED RECEPTOR"/>
    <property type="match status" value="1"/>
</dbReference>
<dbReference type="InterPro" id="IPR017452">
    <property type="entry name" value="GPCR_Rhodpsn_7TM"/>
</dbReference>
<reference evidence="13" key="1">
    <citation type="submission" date="2015-11" db="EMBL/GenBank/DDBJ databases">
        <title>De novo transcriptome assembly of four potential Pierce s Disease insect vectors from Arizona vineyards.</title>
        <authorList>
            <person name="Tassone E.E."/>
        </authorList>
    </citation>
    <scope>NUCLEOTIDE SEQUENCE</scope>
</reference>
<feature type="transmembrane region" description="Helical" evidence="11">
    <location>
        <begin position="51"/>
        <end position="75"/>
    </location>
</feature>
<dbReference type="EMBL" id="GECZ01015455">
    <property type="protein sequence ID" value="JAS54314.1"/>
    <property type="molecule type" value="Transcribed_RNA"/>
</dbReference>
<accession>A0A1B6FVX6</accession>
<dbReference type="InterPro" id="IPR000276">
    <property type="entry name" value="GPCR_Rhodpsn"/>
</dbReference>
<keyword evidence="6 10" id="KW-0297">G-protein coupled receptor</keyword>
<comment type="similarity">
    <text evidence="2 10">Belongs to the G-protein coupled receptor 1 family.</text>
</comment>
<keyword evidence="3" id="KW-1003">Cell membrane</keyword>
<evidence type="ECO:0000256" key="5">
    <source>
        <dbReference type="ARBA" id="ARBA00022989"/>
    </source>
</evidence>
<dbReference type="AlphaFoldDB" id="A0A1B6FVX6"/>
<evidence type="ECO:0000256" key="8">
    <source>
        <dbReference type="ARBA" id="ARBA00023170"/>
    </source>
</evidence>
<dbReference type="Gene3D" id="1.20.1070.10">
    <property type="entry name" value="Rhodopsin 7-helix transmembrane proteins"/>
    <property type="match status" value="1"/>
</dbReference>
<dbReference type="PROSITE" id="PS00237">
    <property type="entry name" value="G_PROTEIN_RECEP_F1_1"/>
    <property type="match status" value="1"/>
</dbReference>
<dbReference type="PANTHER" id="PTHR24249:SF372">
    <property type="entry name" value="G-PROTEIN COUPLED RECEPTORS FAMILY 1 PROFILE DOMAIN-CONTAINING PROTEIN"/>
    <property type="match status" value="1"/>
</dbReference>
<feature type="domain" description="G-protein coupled receptors family 1 profile" evidence="12">
    <location>
        <begin position="31"/>
        <end position="167"/>
    </location>
</feature>
<comment type="subcellular location">
    <subcellularLocation>
        <location evidence="1">Cell membrane</location>
        <topology evidence="1">Multi-pass membrane protein</topology>
    </subcellularLocation>
</comment>
<keyword evidence="4 10" id="KW-0812">Transmembrane</keyword>
<evidence type="ECO:0000256" key="4">
    <source>
        <dbReference type="ARBA" id="ARBA00022692"/>
    </source>
</evidence>
<feature type="transmembrane region" description="Helical" evidence="11">
    <location>
        <begin position="12"/>
        <end position="39"/>
    </location>
</feature>
<feature type="non-terminal residue" evidence="13">
    <location>
        <position position="167"/>
    </location>
</feature>
<dbReference type="PROSITE" id="PS50262">
    <property type="entry name" value="G_PROTEIN_RECEP_F1_2"/>
    <property type="match status" value="1"/>
</dbReference>